<keyword evidence="3" id="KW-1185">Reference proteome</keyword>
<proteinExistence type="predicted"/>
<evidence type="ECO:0000256" key="1">
    <source>
        <dbReference type="SAM" id="MobiDB-lite"/>
    </source>
</evidence>
<dbReference type="AlphaFoldDB" id="A0A9Q1EGR3"/>
<comment type="caution">
    <text evidence="2">The sequence shown here is derived from an EMBL/GenBank/DDBJ whole genome shotgun (WGS) entry which is preliminary data.</text>
</comment>
<dbReference type="Proteomes" id="UP001152622">
    <property type="component" value="Chromosome 18"/>
</dbReference>
<feature type="region of interest" description="Disordered" evidence="1">
    <location>
        <begin position="140"/>
        <end position="161"/>
    </location>
</feature>
<organism evidence="2 3">
    <name type="scientific">Synaphobranchus kaupii</name>
    <name type="common">Kaup's arrowtooth eel</name>
    <dbReference type="NCBI Taxonomy" id="118154"/>
    <lineage>
        <taxon>Eukaryota</taxon>
        <taxon>Metazoa</taxon>
        <taxon>Chordata</taxon>
        <taxon>Craniata</taxon>
        <taxon>Vertebrata</taxon>
        <taxon>Euteleostomi</taxon>
        <taxon>Actinopterygii</taxon>
        <taxon>Neopterygii</taxon>
        <taxon>Teleostei</taxon>
        <taxon>Anguilliformes</taxon>
        <taxon>Synaphobranchidae</taxon>
        <taxon>Synaphobranchus</taxon>
    </lineage>
</organism>
<dbReference type="EMBL" id="JAINUF010000018">
    <property type="protein sequence ID" value="KAJ8338513.1"/>
    <property type="molecule type" value="Genomic_DNA"/>
</dbReference>
<reference evidence="2" key="1">
    <citation type="journal article" date="2023" name="Science">
        <title>Genome structures resolve the early diversification of teleost fishes.</title>
        <authorList>
            <person name="Parey E."/>
            <person name="Louis A."/>
            <person name="Montfort J."/>
            <person name="Bouchez O."/>
            <person name="Roques C."/>
            <person name="Iampietro C."/>
            <person name="Lluch J."/>
            <person name="Castinel A."/>
            <person name="Donnadieu C."/>
            <person name="Desvignes T."/>
            <person name="Floi Bucao C."/>
            <person name="Jouanno E."/>
            <person name="Wen M."/>
            <person name="Mejri S."/>
            <person name="Dirks R."/>
            <person name="Jansen H."/>
            <person name="Henkel C."/>
            <person name="Chen W.J."/>
            <person name="Zahm M."/>
            <person name="Cabau C."/>
            <person name="Klopp C."/>
            <person name="Thompson A.W."/>
            <person name="Robinson-Rechavi M."/>
            <person name="Braasch I."/>
            <person name="Lecointre G."/>
            <person name="Bobe J."/>
            <person name="Postlethwait J.H."/>
            <person name="Berthelot C."/>
            <person name="Roest Crollius H."/>
            <person name="Guiguen Y."/>
        </authorList>
    </citation>
    <scope>NUCLEOTIDE SEQUENCE</scope>
    <source>
        <strain evidence="2">WJC10195</strain>
    </source>
</reference>
<evidence type="ECO:0000313" key="3">
    <source>
        <dbReference type="Proteomes" id="UP001152622"/>
    </source>
</evidence>
<sequence length="238" mass="25175">MRPPVEGSLLDVDLDVTSGGHRHITSLPGWCLPARAGSLSKPPQRNHSSGMMMQRLMRRRAGTMMEHRTAQSAWDDDGAQTAQSGWNDYGEANAQAYWGDDGAQVGLERGGCRRGPGRLGQQWKASWVGRGADCSCADGAAQTPSSYRGKRGAGGGYTAGDGEYQNEDKAASAGTAGAESNSLSAAMAEASLVGNKQRFVNRFKAMHDYIANDADELEMKSGGHCAGRVLRKPRGAAG</sequence>
<name>A0A9Q1EGR3_SYNKA</name>
<accession>A0A9Q1EGR3</accession>
<gene>
    <name evidence="2" type="ORF">SKAU_G00374790</name>
</gene>
<evidence type="ECO:0000313" key="2">
    <source>
        <dbReference type="EMBL" id="KAJ8338513.1"/>
    </source>
</evidence>
<protein>
    <submittedName>
        <fullName evidence="2">Uncharacterized protein</fullName>
    </submittedName>
</protein>